<dbReference type="Pfam" id="PF02687">
    <property type="entry name" value="FtsX"/>
    <property type="match status" value="1"/>
</dbReference>
<name>A0A8J3NWS4_9ACTN</name>
<comment type="subcellular location">
    <subcellularLocation>
        <location evidence="1">Cell membrane</location>
        <topology evidence="1">Multi-pass membrane protein</topology>
    </subcellularLocation>
</comment>
<keyword evidence="2" id="KW-1003">Cell membrane</keyword>
<keyword evidence="10" id="KW-1185">Reference proteome</keyword>
<feature type="signal peptide" evidence="7">
    <location>
        <begin position="1"/>
        <end position="30"/>
    </location>
</feature>
<dbReference type="AlphaFoldDB" id="A0A8J3NWS4"/>
<evidence type="ECO:0000313" key="9">
    <source>
        <dbReference type="EMBL" id="GIF95128.1"/>
    </source>
</evidence>
<evidence type="ECO:0000256" key="2">
    <source>
        <dbReference type="ARBA" id="ARBA00022475"/>
    </source>
</evidence>
<dbReference type="RefSeq" id="WP_120316003.1">
    <property type="nucleotide sequence ID" value="NZ_BONH01000001.1"/>
</dbReference>
<evidence type="ECO:0000256" key="6">
    <source>
        <dbReference type="SAM" id="Phobius"/>
    </source>
</evidence>
<comment type="caution">
    <text evidence="9">The sequence shown here is derived from an EMBL/GenBank/DDBJ whole genome shotgun (WGS) entry which is preliminary data.</text>
</comment>
<evidence type="ECO:0000256" key="1">
    <source>
        <dbReference type="ARBA" id="ARBA00004651"/>
    </source>
</evidence>
<organism evidence="9 10">
    <name type="scientific">Catellatospora citrea</name>
    <dbReference type="NCBI Taxonomy" id="53366"/>
    <lineage>
        <taxon>Bacteria</taxon>
        <taxon>Bacillati</taxon>
        <taxon>Actinomycetota</taxon>
        <taxon>Actinomycetes</taxon>
        <taxon>Micromonosporales</taxon>
        <taxon>Micromonosporaceae</taxon>
        <taxon>Catellatospora</taxon>
    </lineage>
</organism>
<protein>
    <recommendedName>
        <fullName evidence="8">ABC3 transporter permease C-terminal domain-containing protein</fullName>
    </recommendedName>
</protein>
<keyword evidence="4 6" id="KW-1133">Transmembrane helix</keyword>
<reference evidence="9 10" key="1">
    <citation type="submission" date="2021-01" db="EMBL/GenBank/DDBJ databases">
        <title>Whole genome shotgun sequence of Catellatospora citrea NBRC 14495.</title>
        <authorList>
            <person name="Komaki H."/>
            <person name="Tamura T."/>
        </authorList>
    </citation>
    <scope>NUCLEOTIDE SEQUENCE [LARGE SCALE GENOMIC DNA]</scope>
    <source>
        <strain evidence="9 10">NBRC 14495</strain>
    </source>
</reference>
<feature type="transmembrane region" description="Helical" evidence="6">
    <location>
        <begin position="354"/>
        <end position="375"/>
    </location>
</feature>
<gene>
    <name evidence="9" type="ORF">Cci01nite_02220</name>
</gene>
<dbReference type="InterPro" id="IPR003838">
    <property type="entry name" value="ABC3_permease_C"/>
</dbReference>
<feature type="transmembrane region" description="Helical" evidence="6">
    <location>
        <begin position="479"/>
        <end position="497"/>
    </location>
</feature>
<feature type="transmembrane region" description="Helical" evidence="6">
    <location>
        <begin position="427"/>
        <end position="452"/>
    </location>
</feature>
<keyword evidence="7" id="KW-0732">Signal</keyword>
<feature type="chain" id="PRO_5035266906" description="ABC3 transporter permease C-terminal domain-containing protein" evidence="7">
    <location>
        <begin position="31"/>
        <end position="978"/>
    </location>
</feature>
<keyword evidence="3 6" id="KW-0812">Transmembrane</keyword>
<evidence type="ECO:0000256" key="4">
    <source>
        <dbReference type="ARBA" id="ARBA00022989"/>
    </source>
</evidence>
<accession>A0A8J3NWS4</accession>
<evidence type="ECO:0000313" key="10">
    <source>
        <dbReference type="Proteomes" id="UP000659904"/>
    </source>
</evidence>
<feature type="transmembrane region" description="Helical" evidence="6">
    <location>
        <begin position="265"/>
        <end position="288"/>
    </location>
</feature>
<feature type="domain" description="ABC3 transporter permease C-terminal" evidence="8">
    <location>
        <begin position="268"/>
        <end position="371"/>
    </location>
</feature>
<feature type="transmembrane region" description="Helical" evidence="6">
    <location>
        <begin position="309"/>
        <end position="334"/>
    </location>
</feature>
<feature type="transmembrane region" description="Helical" evidence="6">
    <location>
        <begin position="948"/>
        <end position="970"/>
    </location>
</feature>
<feature type="transmembrane region" description="Helical" evidence="6">
    <location>
        <begin position="845"/>
        <end position="871"/>
    </location>
</feature>
<evidence type="ECO:0000259" key="8">
    <source>
        <dbReference type="Pfam" id="PF02687"/>
    </source>
</evidence>
<keyword evidence="5 6" id="KW-0472">Membrane</keyword>
<dbReference type="Proteomes" id="UP000659904">
    <property type="component" value="Unassembled WGS sequence"/>
</dbReference>
<dbReference type="GO" id="GO:0005886">
    <property type="term" value="C:plasma membrane"/>
    <property type="evidence" value="ECO:0007669"/>
    <property type="project" value="UniProtKB-SubCell"/>
</dbReference>
<evidence type="ECO:0000256" key="7">
    <source>
        <dbReference type="SAM" id="SignalP"/>
    </source>
</evidence>
<proteinExistence type="predicted"/>
<evidence type="ECO:0000256" key="5">
    <source>
        <dbReference type="ARBA" id="ARBA00023136"/>
    </source>
</evidence>
<dbReference type="EMBL" id="BONH01000001">
    <property type="protein sequence ID" value="GIF95128.1"/>
    <property type="molecule type" value="Genomic_DNA"/>
</dbReference>
<sequence>MTALLWEMIRERRAAALITFLLTLASTAAAAGGPIYHAAAAQSLRLDQIAQAPVTERVLTASQPTRADETAESRPASLPYVAHMRTVYGVQVQGIAGGGDRGTDAVLASRTGVCRALVLTAGRCAVADREAVLPDGTPELLGTRLGGVLTFSTIGSPEPVRFTVVGVYRRPDAADAYWADRVNLLGVEQPVLFATDRSLEMFGGQATVTVDLVAEPAAFADTAGLAGQIEQAQQQLTAGGYVGSTLMTDLSKRIDQGDRMLADTVTIAAVPLILICWFVLFLAVAAGVDQRREELGLAALRGTPARLRWALPFAEVAVPVLAAAVPGLFAGYALTAALVRAVLPGSTVQWDGASLRYAAFAVLGALLAGVFAQVGALRTPVLGLLRRSGGARRGRFATALEVGAGSLAAVAGYQAAAAGDAGGIGLLAPACLGLACGLLAARLLPLAAARVARAALRRGRWRTGLAGFALARVPGTGRLVVLVTVVFGLLGFAVTAYDTAGRAWDERAQVQTGAARVVKIDGASAVQLRSAVAAVDPDGQFAMAVSRYKSNQMQNILAADTARLARVANWPDTAGLAPGAVAGLLRPAEPTAIIVKAKKLVVDVTVASPDPLLSLQLRLLVISDRGLRHDLRMSGVRPGFQRVELDASLCDPEPCRLDEIQLQNMRPDQHRFDITIHAIRDGAGAVVLDAAALGDVSRWAQPPASAARPVPALRGTPEGLQISVDSTVVADMRLSAAALPGPLPIAVTGPLRSPLLTATGGMELPVQAVATLGAVPRFGPQGALLDFDVAEYVLGRGTMLSQPEVWLSADAPADAVDRLRRAGLTVTGDYTVAQRRAQISAAPRLGLWFALAVAALTVLLAAVALPALAMFERPGGDSGLSVLGEQGIRTRTLLLVSAGSRCALALAAIVAGLGSAALAWALARTVLPVFSDGDTTFTPPVLPEPGAVAGPVAAAVAVLLAGCWTAAHVVRRRREEER</sequence>
<evidence type="ECO:0000256" key="3">
    <source>
        <dbReference type="ARBA" id="ARBA00022692"/>
    </source>
</evidence>
<feature type="transmembrane region" description="Helical" evidence="6">
    <location>
        <begin position="892"/>
        <end position="923"/>
    </location>
</feature>
<feature type="transmembrane region" description="Helical" evidence="6">
    <location>
        <begin position="396"/>
        <end position="415"/>
    </location>
</feature>